<accession>A0A9P6B0W5</accession>
<keyword evidence="2" id="KW-1185">Reference proteome</keyword>
<dbReference type="Proteomes" id="UP000886523">
    <property type="component" value="Unassembled WGS sequence"/>
</dbReference>
<protein>
    <submittedName>
        <fullName evidence="1">Uncharacterized protein</fullName>
    </submittedName>
</protein>
<proteinExistence type="predicted"/>
<comment type="caution">
    <text evidence="1">The sequence shown here is derived from an EMBL/GenBank/DDBJ whole genome shotgun (WGS) entry which is preliminary data.</text>
</comment>
<organism evidence="1 2">
    <name type="scientific">Hydnum rufescens UP504</name>
    <dbReference type="NCBI Taxonomy" id="1448309"/>
    <lineage>
        <taxon>Eukaryota</taxon>
        <taxon>Fungi</taxon>
        <taxon>Dikarya</taxon>
        <taxon>Basidiomycota</taxon>
        <taxon>Agaricomycotina</taxon>
        <taxon>Agaricomycetes</taxon>
        <taxon>Cantharellales</taxon>
        <taxon>Hydnaceae</taxon>
        <taxon>Hydnum</taxon>
    </lineage>
</organism>
<reference evidence="1" key="1">
    <citation type="journal article" date="2020" name="Nat. Commun.">
        <title>Large-scale genome sequencing of mycorrhizal fungi provides insights into the early evolution of symbiotic traits.</title>
        <authorList>
            <person name="Miyauchi S."/>
            <person name="Kiss E."/>
            <person name="Kuo A."/>
            <person name="Drula E."/>
            <person name="Kohler A."/>
            <person name="Sanchez-Garcia M."/>
            <person name="Morin E."/>
            <person name="Andreopoulos B."/>
            <person name="Barry K.W."/>
            <person name="Bonito G."/>
            <person name="Buee M."/>
            <person name="Carver A."/>
            <person name="Chen C."/>
            <person name="Cichocki N."/>
            <person name="Clum A."/>
            <person name="Culley D."/>
            <person name="Crous P.W."/>
            <person name="Fauchery L."/>
            <person name="Girlanda M."/>
            <person name="Hayes R.D."/>
            <person name="Keri Z."/>
            <person name="LaButti K."/>
            <person name="Lipzen A."/>
            <person name="Lombard V."/>
            <person name="Magnuson J."/>
            <person name="Maillard F."/>
            <person name="Murat C."/>
            <person name="Nolan M."/>
            <person name="Ohm R.A."/>
            <person name="Pangilinan J."/>
            <person name="Pereira M.F."/>
            <person name="Perotto S."/>
            <person name="Peter M."/>
            <person name="Pfister S."/>
            <person name="Riley R."/>
            <person name="Sitrit Y."/>
            <person name="Stielow J.B."/>
            <person name="Szollosi G."/>
            <person name="Zifcakova L."/>
            <person name="Stursova M."/>
            <person name="Spatafora J.W."/>
            <person name="Tedersoo L."/>
            <person name="Vaario L.M."/>
            <person name="Yamada A."/>
            <person name="Yan M."/>
            <person name="Wang P."/>
            <person name="Xu J."/>
            <person name="Bruns T."/>
            <person name="Baldrian P."/>
            <person name="Vilgalys R."/>
            <person name="Dunand C."/>
            <person name="Henrissat B."/>
            <person name="Grigoriev I.V."/>
            <person name="Hibbett D."/>
            <person name="Nagy L.G."/>
            <person name="Martin F.M."/>
        </authorList>
    </citation>
    <scope>NUCLEOTIDE SEQUENCE</scope>
    <source>
        <strain evidence="1">UP504</strain>
    </source>
</reference>
<dbReference type="AlphaFoldDB" id="A0A9P6B0W5"/>
<gene>
    <name evidence="1" type="ORF">BS47DRAFT_773869</name>
</gene>
<sequence>MVRYRQIHWPFYHQFTVVTTVKTPPSALRPAMFSLQTTEGRNVLLGDLDPAINVISFRIDRTSKVKLEIEDSELVYQANFDESKFYCLERSP</sequence>
<evidence type="ECO:0000313" key="1">
    <source>
        <dbReference type="EMBL" id="KAF9515628.1"/>
    </source>
</evidence>
<dbReference type="EMBL" id="MU128948">
    <property type="protein sequence ID" value="KAF9515628.1"/>
    <property type="molecule type" value="Genomic_DNA"/>
</dbReference>
<name>A0A9P6B0W5_9AGAM</name>
<evidence type="ECO:0000313" key="2">
    <source>
        <dbReference type="Proteomes" id="UP000886523"/>
    </source>
</evidence>